<dbReference type="InterPro" id="IPR036322">
    <property type="entry name" value="WD40_repeat_dom_sf"/>
</dbReference>
<keyword evidence="2 5" id="KW-0853">WD repeat</keyword>
<evidence type="ECO:0000256" key="3">
    <source>
        <dbReference type="ARBA" id="ARBA00022737"/>
    </source>
</evidence>
<evidence type="ECO:0000313" key="9">
    <source>
        <dbReference type="Proteomes" id="UP000220797"/>
    </source>
</evidence>
<feature type="compositionally biased region" description="Basic and acidic residues" evidence="6">
    <location>
        <begin position="227"/>
        <end position="246"/>
    </location>
</feature>
<feature type="repeat" description="WD" evidence="5">
    <location>
        <begin position="587"/>
        <end position="620"/>
    </location>
</feature>
<evidence type="ECO:0000259" key="7">
    <source>
        <dbReference type="Pfam" id="PF08154"/>
    </source>
</evidence>
<proteinExistence type="predicted"/>
<dbReference type="PANTHER" id="PTHR19848">
    <property type="entry name" value="WD40 REPEAT PROTEIN"/>
    <property type="match status" value="1"/>
</dbReference>
<protein>
    <submittedName>
        <fullName evidence="8">Nucleolar preribosomal assembly protein, putative</fullName>
    </submittedName>
</protein>
<dbReference type="InterPro" id="IPR019775">
    <property type="entry name" value="WD40_repeat_CS"/>
</dbReference>
<dbReference type="GO" id="GO:0000027">
    <property type="term" value="P:ribosomal large subunit assembly"/>
    <property type="evidence" value="ECO:0007669"/>
    <property type="project" value="TreeGrafter"/>
</dbReference>
<dbReference type="SMART" id="SM00320">
    <property type="entry name" value="WD40"/>
    <property type="match status" value="8"/>
</dbReference>
<dbReference type="PROSITE" id="PS50082">
    <property type="entry name" value="WD_REPEATS_2"/>
    <property type="match status" value="6"/>
</dbReference>
<dbReference type="PROSITE" id="PS00678">
    <property type="entry name" value="WD_REPEATS_1"/>
    <property type="match status" value="2"/>
</dbReference>
<name>A0A1J1GW69_PLAGA</name>
<dbReference type="OrthoDB" id="10267436at2759"/>
<dbReference type="VEuPathDB" id="PlasmoDB:PGAL8A_00373500"/>
<dbReference type="InterPro" id="IPR001680">
    <property type="entry name" value="WD40_rpt"/>
</dbReference>
<feature type="domain" description="NLE" evidence="7">
    <location>
        <begin position="12"/>
        <end position="81"/>
    </location>
</feature>
<keyword evidence="3" id="KW-0677">Repeat</keyword>
<feature type="repeat" description="WD" evidence="5">
    <location>
        <begin position="114"/>
        <end position="155"/>
    </location>
</feature>
<sequence length="620" mass="71095">MEIDNNAMRKEILIQFVNHENKATGPIINVPLSITKDNLDELINDLKKKNDGFIEEDSEDINYSFMINDKLPIKNSLYEAIKDNNISSENILSIKYFPLNIFKVKKINACSATLPGHTNSILSLAFSPNSSHLATGSGDNTVRLWDINTQTPIATLKDHKDWVLVVLFSPDNKFLATAGMDHNICIYDTHTGKLLNILTGHKKEVTTLCFEPLHLLKENDIKKKSIDTKKRKKINDIKEENKDSSKHKSKQNKINKEIQNDRESHIKNNDSNIDKVHMEEKMKSVEETMKKRKKEKQYDDKKNDKNEKKESSVSYNQKDAFFVKSRLASAGKDGCIRINNILNNSVDKILTGHTDTITCILWSGMNDKSARIYSSSRDRTIKIWNVNEGTLLYDFKGHSHWVNCLSLNSERILKNGIYNLDVIINKIHIENHIEKSKIIYKKFFKNQSNEKLVSGSDDCTLYLIDCLKNNQYKSIRLLGHQKPVIHTQFSPDGKLIASSSFDKSIRIWSSKDGQFLSVYRGHVGPVYKIAWSIDNNYFVSCSNDSTLKLWKANHLNVHLKKEKEKEKEKEEDEQKKNKKIKTLLVDLPGHADAVYAIDWSNDGKFVASGGKDKVLKIWSH</sequence>
<keyword evidence="9" id="KW-1185">Reference proteome</keyword>
<dbReference type="OMA" id="AWEPYHR"/>
<dbReference type="GO" id="GO:0005730">
    <property type="term" value="C:nucleolus"/>
    <property type="evidence" value="ECO:0007669"/>
    <property type="project" value="UniProtKB-SubCell"/>
</dbReference>
<organism evidence="8 9">
    <name type="scientific">Plasmodium gallinaceum</name>
    <dbReference type="NCBI Taxonomy" id="5849"/>
    <lineage>
        <taxon>Eukaryota</taxon>
        <taxon>Sar</taxon>
        <taxon>Alveolata</taxon>
        <taxon>Apicomplexa</taxon>
        <taxon>Aconoidasida</taxon>
        <taxon>Haemosporida</taxon>
        <taxon>Plasmodiidae</taxon>
        <taxon>Plasmodium</taxon>
        <taxon>Plasmodium (Haemamoeba)</taxon>
    </lineage>
</organism>
<reference evidence="8" key="1">
    <citation type="submission" date="2015-04" db="EMBL/GenBank/DDBJ databases">
        <authorList>
            <consortium name="Pathogen Informatics"/>
        </authorList>
    </citation>
    <scope>NUCLEOTIDE SEQUENCE [LARGE SCALE GENOMIC DNA]</scope>
    <source>
        <strain evidence="8">8A</strain>
    </source>
</reference>
<dbReference type="InterPro" id="IPR020472">
    <property type="entry name" value="WD40_PAC1"/>
</dbReference>
<evidence type="ECO:0000256" key="2">
    <source>
        <dbReference type="ARBA" id="ARBA00022574"/>
    </source>
</evidence>
<dbReference type="AlphaFoldDB" id="A0A1J1GW69"/>
<dbReference type="CDD" id="cd00200">
    <property type="entry name" value="WD40"/>
    <property type="match status" value="1"/>
</dbReference>
<evidence type="ECO:0000313" key="8">
    <source>
        <dbReference type="EMBL" id="CRG96510.1"/>
    </source>
</evidence>
<gene>
    <name evidence="8" type="ORF">PGAL8A_00373500</name>
</gene>
<dbReference type="Pfam" id="PF00400">
    <property type="entry name" value="WD40"/>
    <property type="match status" value="6"/>
</dbReference>
<comment type="subcellular location">
    <subcellularLocation>
        <location evidence="1">Nucleus</location>
        <location evidence="1">Nucleolus</location>
    </subcellularLocation>
</comment>
<evidence type="ECO:0000256" key="6">
    <source>
        <dbReference type="SAM" id="MobiDB-lite"/>
    </source>
</evidence>
<keyword evidence="4" id="KW-0539">Nucleus</keyword>
<feature type="compositionally biased region" description="Basic and acidic residues" evidence="6">
    <location>
        <begin position="254"/>
        <end position="289"/>
    </location>
</feature>
<dbReference type="Pfam" id="PF08154">
    <property type="entry name" value="NLE"/>
    <property type="match status" value="1"/>
</dbReference>
<dbReference type="PROSITE" id="PS50294">
    <property type="entry name" value="WD_REPEATS_REGION"/>
    <property type="match status" value="6"/>
</dbReference>
<dbReference type="RefSeq" id="XP_028529315.1">
    <property type="nucleotide sequence ID" value="XM_028672798.1"/>
</dbReference>
<feature type="repeat" description="WD" evidence="5">
    <location>
        <begin position="350"/>
        <end position="394"/>
    </location>
</feature>
<accession>A0A1J1GW69</accession>
<feature type="repeat" description="WD" evidence="5">
    <location>
        <begin position="519"/>
        <end position="551"/>
    </location>
</feature>
<feature type="repeat" description="WD" evidence="5">
    <location>
        <begin position="477"/>
        <end position="518"/>
    </location>
</feature>
<dbReference type="GeneID" id="39732265"/>
<evidence type="ECO:0000256" key="5">
    <source>
        <dbReference type="PROSITE-ProRule" id="PRU00221"/>
    </source>
</evidence>
<feature type="region of interest" description="Disordered" evidence="6">
    <location>
        <begin position="227"/>
        <end position="312"/>
    </location>
</feature>
<comment type="caution">
    <text evidence="8">The sequence shown here is derived from an EMBL/GenBank/DDBJ whole genome shotgun (WGS) entry which is preliminary data.</text>
</comment>
<feature type="compositionally biased region" description="Basic and acidic residues" evidence="6">
    <location>
        <begin position="296"/>
        <end position="311"/>
    </location>
</feature>
<dbReference type="Gene3D" id="2.130.10.10">
    <property type="entry name" value="YVTN repeat-like/Quinoprotein amine dehydrogenase"/>
    <property type="match status" value="4"/>
</dbReference>
<evidence type="ECO:0000256" key="1">
    <source>
        <dbReference type="ARBA" id="ARBA00004604"/>
    </source>
</evidence>
<dbReference type="PRINTS" id="PR00320">
    <property type="entry name" value="GPROTEINBRPT"/>
</dbReference>
<dbReference type="InterPro" id="IPR015943">
    <property type="entry name" value="WD40/YVTN_repeat-like_dom_sf"/>
</dbReference>
<evidence type="ECO:0000256" key="4">
    <source>
        <dbReference type="ARBA" id="ARBA00023242"/>
    </source>
</evidence>
<dbReference type="InterPro" id="IPR012972">
    <property type="entry name" value="NLE"/>
</dbReference>
<dbReference type="Proteomes" id="UP000220797">
    <property type="component" value="Unassembled WGS sequence"/>
</dbReference>
<dbReference type="SUPFAM" id="SSF50978">
    <property type="entry name" value="WD40 repeat-like"/>
    <property type="match status" value="2"/>
</dbReference>
<feature type="repeat" description="WD" evidence="5">
    <location>
        <begin position="156"/>
        <end position="197"/>
    </location>
</feature>
<dbReference type="EMBL" id="CVMV01000059">
    <property type="protein sequence ID" value="CRG96510.1"/>
    <property type="molecule type" value="Genomic_DNA"/>
</dbReference>
<dbReference type="PANTHER" id="PTHR19848:SF0">
    <property type="entry name" value="NOTCHLESS PROTEIN HOMOLOG 1"/>
    <property type="match status" value="1"/>
</dbReference>